<feature type="compositionally biased region" description="Low complexity" evidence="5">
    <location>
        <begin position="257"/>
        <end position="290"/>
    </location>
</feature>
<feature type="region of interest" description="Disordered" evidence="5">
    <location>
        <begin position="216"/>
        <end position="316"/>
    </location>
</feature>
<evidence type="ECO:0000256" key="1">
    <source>
        <dbReference type="ARBA" id="ARBA00011748"/>
    </source>
</evidence>
<feature type="compositionally biased region" description="Polar residues" evidence="5">
    <location>
        <begin position="548"/>
        <end position="567"/>
    </location>
</feature>
<evidence type="ECO:0000256" key="3">
    <source>
        <dbReference type="ARBA" id="ARBA00023157"/>
    </source>
</evidence>
<dbReference type="InterPro" id="IPR032104">
    <property type="entry name" value="Spaetzle"/>
</dbReference>
<dbReference type="InterPro" id="IPR029034">
    <property type="entry name" value="Cystine-knot_cytokine"/>
</dbReference>
<keyword evidence="3" id="KW-1015">Disulfide bond</keyword>
<dbReference type="Pfam" id="PF16077">
    <property type="entry name" value="Spaetzle"/>
    <property type="match status" value="1"/>
</dbReference>
<dbReference type="EMBL" id="HQ415730">
    <property type="protein sequence ID" value="ADQ43816.1"/>
    <property type="molecule type" value="mRNA"/>
</dbReference>
<dbReference type="GO" id="GO:0008083">
    <property type="term" value="F:growth factor activity"/>
    <property type="evidence" value="ECO:0007669"/>
    <property type="project" value="TreeGrafter"/>
</dbReference>
<dbReference type="GO" id="GO:0005121">
    <property type="term" value="F:Toll binding"/>
    <property type="evidence" value="ECO:0007669"/>
    <property type="project" value="TreeGrafter"/>
</dbReference>
<dbReference type="PANTHER" id="PTHR23199">
    <property type="entry name" value="NEUROTROPHIN 1-RELATED"/>
    <property type="match status" value="1"/>
</dbReference>
<name>E5LCJ3_9CRUS</name>
<protein>
    <submittedName>
        <fullName evidence="8">Spaetzle</fullName>
    </submittedName>
</protein>
<dbReference type="GO" id="GO:0005615">
    <property type="term" value="C:extracellular space"/>
    <property type="evidence" value="ECO:0007669"/>
    <property type="project" value="UniProtKB-ARBA"/>
</dbReference>
<evidence type="ECO:0000256" key="4">
    <source>
        <dbReference type="ARBA" id="ARBA00023180"/>
    </source>
</evidence>
<keyword evidence="4" id="KW-0325">Glycoprotein</keyword>
<accession>E5LCJ3</accession>
<organism evidence="8">
    <name type="scientific">Artemia sinica</name>
    <dbReference type="NCBI Taxonomy" id="112780"/>
    <lineage>
        <taxon>Eukaryota</taxon>
        <taxon>Metazoa</taxon>
        <taxon>Ecdysozoa</taxon>
        <taxon>Arthropoda</taxon>
        <taxon>Crustacea</taxon>
        <taxon>Branchiopoda</taxon>
        <taxon>Anostraca</taxon>
        <taxon>Artemiidae</taxon>
        <taxon>Artemia</taxon>
    </lineage>
</organism>
<keyword evidence="2 6" id="KW-0732">Signal</keyword>
<feature type="chain" id="PRO_5003196460" evidence="6">
    <location>
        <begin position="22"/>
        <end position="669"/>
    </location>
</feature>
<evidence type="ECO:0000259" key="7">
    <source>
        <dbReference type="Pfam" id="PF16077"/>
    </source>
</evidence>
<sequence>MDTLPYLLFMVCCCMCPLVDCFDEFMYCARVTRTQRALLEKVPCDLSKDTYCTEPGNVYPWRTMRSFINENQGTMKRMYGEARQLNILKSEFSDTVDYNNGFLENTFFYDDDALHRYRKRPTFKPPLTQSPTPEQSTTTSTTESSSDFQTDPAEELPVAQPLIGYANETAIDALEINDEAIDQMLKIQDQVTYVELTPTEEAALEAEEDILSTLSTDFEPPSRELPTKSRNSSVSTSTLMPNVSTSATLENTTVQATTHPTLLTSTNSSTTESTTSKRTTSTTFTTTTVKPTKKPALKPSTIRTKKPLPVEGNLRTPRPQRQKLQNIPPQLVSREKSSYYPVYGGNACETKEEVFAPYWVNSTKGKVYAAMNIYPYEQFIHYEKCTNERHQMYCRDGCRCEQQYSLHRLLVFDVLNECRGIFSDWFRMPSSCVCKCYFHPGDPRSSSRRPRVYEETREQRLRRKAAEAYEKVRKFTEEAESAGKFEDPRFDPELDSDIFHSRMGLLDEIERQPVIVDPLVMDGARNAKRLSLRDEKVKSNLVEDKSEVTTTTPELQSSTSEGTTKTPRFSLKDQTEYVKEEIRPSASVKKQLKSENFREPIEEKRIPRRPVLEVAKGIHKVKYKTARSYQLNIESNFDNEAVEYSDYKKYPVQWAKPVSEGSQILKNPR</sequence>
<dbReference type="AlphaFoldDB" id="E5LCJ3"/>
<evidence type="ECO:0000256" key="6">
    <source>
        <dbReference type="SAM" id="SignalP"/>
    </source>
</evidence>
<evidence type="ECO:0000256" key="5">
    <source>
        <dbReference type="SAM" id="MobiDB-lite"/>
    </source>
</evidence>
<feature type="signal peptide" evidence="6">
    <location>
        <begin position="1"/>
        <end position="21"/>
    </location>
</feature>
<evidence type="ECO:0000256" key="2">
    <source>
        <dbReference type="ARBA" id="ARBA00022729"/>
    </source>
</evidence>
<feature type="region of interest" description="Disordered" evidence="5">
    <location>
        <begin position="543"/>
        <end position="570"/>
    </location>
</feature>
<dbReference type="GO" id="GO:0021556">
    <property type="term" value="P:central nervous system formation"/>
    <property type="evidence" value="ECO:0007669"/>
    <property type="project" value="TreeGrafter"/>
</dbReference>
<feature type="compositionally biased region" description="Low complexity" evidence="5">
    <location>
        <begin position="129"/>
        <end position="146"/>
    </location>
</feature>
<dbReference type="PANTHER" id="PTHR23199:SF5">
    <property type="entry name" value="PROTEIN SPAETZLE 4"/>
    <property type="match status" value="1"/>
</dbReference>
<dbReference type="GO" id="GO:0045087">
    <property type="term" value="P:innate immune response"/>
    <property type="evidence" value="ECO:0007669"/>
    <property type="project" value="TreeGrafter"/>
</dbReference>
<feature type="region of interest" description="Disordered" evidence="5">
    <location>
        <begin position="121"/>
        <end position="152"/>
    </location>
</feature>
<evidence type="ECO:0000313" key="8">
    <source>
        <dbReference type="EMBL" id="ADQ43816.1"/>
    </source>
</evidence>
<reference evidence="8" key="1">
    <citation type="submission" date="2010-10" db="EMBL/GenBank/DDBJ databases">
        <title>The expression pattern of spatzle gene during embryonic development and bacterial challenge in Artemia sinica.</title>
        <authorList>
            <person name="Zheng L."/>
            <person name="Hou L."/>
            <person name="Yu M."/>
        </authorList>
    </citation>
    <scope>NUCLEOTIDE SEQUENCE</scope>
</reference>
<dbReference type="SUPFAM" id="SSF57501">
    <property type="entry name" value="Cystine-knot cytokines"/>
    <property type="match status" value="1"/>
</dbReference>
<dbReference type="FunFam" id="2.10.90.10:FF:000018">
    <property type="entry name" value="Spatzle 4"/>
    <property type="match status" value="1"/>
</dbReference>
<feature type="compositionally biased region" description="Polar residues" evidence="5">
    <location>
        <begin position="228"/>
        <end position="256"/>
    </location>
</feature>
<feature type="domain" description="Spaetzle" evidence="7">
    <location>
        <begin position="346"/>
        <end position="436"/>
    </location>
</feature>
<proteinExistence type="evidence at transcript level"/>
<dbReference type="Gene3D" id="2.10.90.10">
    <property type="entry name" value="Cystine-knot cytokines"/>
    <property type="match status" value="1"/>
</dbReference>
<dbReference type="InterPro" id="IPR052444">
    <property type="entry name" value="Spz/Toll_ligand-like"/>
</dbReference>
<comment type="subunit">
    <text evidence="1">Homodimer; disulfide-linked.</text>
</comment>